<keyword evidence="3" id="KW-1185">Reference proteome</keyword>
<dbReference type="EMBL" id="JAFJZZ010000001">
    <property type="protein sequence ID" value="MBN7772781.1"/>
    <property type="molecule type" value="Genomic_DNA"/>
</dbReference>
<gene>
    <name evidence="2" type="ORF">JYB65_05340</name>
</gene>
<feature type="transmembrane region" description="Helical" evidence="1">
    <location>
        <begin position="201"/>
        <end position="220"/>
    </location>
</feature>
<name>A0A939II75_CLOAM</name>
<feature type="transmembrane region" description="Helical" evidence="1">
    <location>
        <begin position="88"/>
        <end position="112"/>
    </location>
</feature>
<accession>A0A939II75</accession>
<evidence type="ECO:0000313" key="3">
    <source>
        <dbReference type="Proteomes" id="UP000664545"/>
    </source>
</evidence>
<feature type="transmembrane region" description="Helical" evidence="1">
    <location>
        <begin position="159"/>
        <end position="189"/>
    </location>
</feature>
<sequence length="557" mass="64277">MKDFMLLKLLDKISFIFKSAGIDYPIMRKILQLKFVMDGRRVPTIMRDTKKSESKSSFRSSLAIYAFLGLFIGAFVLIPFPLFLKMNIVIGMLIFMIMTTMVSDFSSVLLDLDDKNILLPRPVDAKTLSTAKMIHILAYLSTITIALSGASIICSLIKYGVLFALVFLFELILICGFVILFTSIFYYAILTIFSGEKLKDIINYCQIVLTVFMILMYQFIGRLFNVSDLNISISPHWWNFFLPSTWFAAPFNLLVEHDFNPYYIFLSFTGIIVPIITMTLYVKVVAPGFERNLQKMKNSDNPKRKKMPENAWQNRVANRICIHPLERTFFRFTLIMLGNERKLKLSIYPNLVFSVMMPLIFFFSFYRANQSFSALFEEIRNGRYYLYLYFSVAFLSSLFSMISKSEDYKGAWIYKALPIEQPAWVIKGALKAFLYHYIVPTYFLLSVISIAIFGLKIVLDLVLIFLNMLVLILVIFHFSKKELPFYKNFQYAQNGSNIGIVFFSFALCACLAGVHYVFLSYISAGIIINAVISLSILIALWHYGFKFSWKDIEGDVQ</sequence>
<feature type="transmembrane region" description="Helical" evidence="1">
    <location>
        <begin position="345"/>
        <end position="364"/>
    </location>
</feature>
<keyword evidence="1" id="KW-0812">Transmembrane</keyword>
<feature type="transmembrane region" description="Helical" evidence="1">
    <location>
        <begin position="262"/>
        <end position="286"/>
    </location>
</feature>
<keyword evidence="1" id="KW-0472">Membrane</keyword>
<evidence type="ECO:0000313" key="2">
    <source>
        <dbReference type="EMBL" id="MBN7772781.1"/>
    </source>
</evidence>
<feature type="transmembrane region" description="Helical" evidence="1">
    <location>
        <begin position="498"/>
        <end position="518"/>
    </location>
</feature>
<dbReference type="Proteomes" id="UP000664545">
    <property type="component" value="Unassembled WGS sequence"/>
</dbReference>
<feature type="transmembrane region" description="Helical" evidence="1">
    <location>
        <begin position="434"/>
        <end position="455"/>
    </location>
</feature>
<reference evidence="2" key="1">
    <citation type="submission" date="2021-02" db="EMBL/GenBank/DDBJ databases">
        <title>Abyssanaerobacter marinus gen.nov., sp., nov, anaerobic bacterium isolated from the Onnuri vent field of Indian Ocean and suggestion of Mogibacteriaceae fam. nov., and proposal of reclassification of ambiguous this family's genus member.</title>
        <authorList>
            <person name="Kim Y.J."/>
            <person name="Yang J.-A."/>
        </authorList>
    </citation>
    <scope>NUCLEOTIDE SEQUENCE</scope>
    <source>
        <strain evidence="2">DSM 2634</strain>
    </source>
</reference>
<protein>
    <submittedName>
        <fullName evidence="2">ABC transporter permease</fullName>
    </submittedName>
</protein>
<feature type="transmembrane region" description="Helical" evidence="1">
    <location>
        <begin position="133"/>
        <end position="153"/>
    </location>
</feature>
<feature type="transmembrane region" description="Helical" evidence="1">
    <location>
        <begin position="62"/>
        <end position="82"/>
    </location>
</feature>
<feature type="transmembrane region" description="Helical" evidence="1">
    <location>
        <begin position="461"/>
        <end position="478"/>
    </location>
</feature>
<dbReference type="RefSeq" id="WP_206581555.1">
    <property type="nucleotide sequence ID" value="NZ_JAFJZZ010000001.1"/>
</dbReference>
<proteinExistence type="predicted"/>
<keyword evidence="1" id="KW-1133">Transmembrane helix</keyword>
<feature type="transmembrane region" description="Helical" evidence="1">
    <location>
        <begin position="384"/>
        <end position="402"/>
    </location>
</feature>
<feature type="transmembrane region" description="Helical" evidence="1">
    <location>
        <begin position="524"/>
        <end position="543"/>
    </location>
</feature>
<comment type="caution">
    <text evidence="2">The sequence shown here is derived from an EMBL/GenBank/DDBJ whole genome shotgun (WGS) entry which is preliminary data.</text>
</comment>
<organism evidence="2 3">
    <name type="scientific">Clostridium aminobutyricum</name>
    <dbReference type="NCBI Taxonomy" id="33953"/>
    <lineage>
        <taxon>Bacteria</taxon>
        <taxon>Bacillati</taxon>
        <taxon>Bacillota</taxon>
        <taxon>Clostridia</taxon>
        <taxon>Eubacteriales</taxon>
        <taxon>Clostridiaceae</taxon>
        <taxon>Clostridium</taxon>
    </lineage>
</organism>
<dbReference type="AlphaFoldDB" id="A0A939II75"/>
<evidence type="ECO:0000256" key="1">
    <source>
        <dbReference type="SAM" id="Phobius"/>
    </source>
</evidence>